<feature type="binding site" evidence="6">
    <location>
        <position position="60"/>
    </location>
    <ligand>
        <name>Zn(2+)</name>
        <dbReference type="ChEBI" id="CHEBI:29105"/>
    </ligand>
</feature>
<dbReference type="SUPFAM" id="SSF57667">
    <property type="entry name" value="beta-beta-alpha zinc fingers"/>
    <property type="match status" value="3"/>
</dbReference>
<feature type="domain" description="C2H2-type" evidence="8">
    <location>
        <begin position="166"/>
        <end position="193"/>
    </location>
</feature>
<feature type="binding site" evidence="6">
    <location>
        <position position="57"/>
    </location>
    <ligand>
        <name>Zn(2+)</name>
        <dbReference type="ChEBI" id="CHEBI:29105"/>
    </ligand>
</feature>
<dbReference type="InterPro" id="IPR013087">
    <property type="entry name" value="Znf_C2H2_type"/>
</dbReference>
<evidence type="ECO:0000313" key="11">
    <source>
        <dbReference type="Proteomes" id="UP001153737"/>
    </source>
</evidence>
<dbReference type="GO" id="GO:0031519">
    <property type="term" value="C:PcG protein complex"/>
    <property type="evidence" value="ECO:0007669"/>
    <property type="project" value="TreeGrafter"/>
</dbReference>
<evidence type="ECO:0000256" key="3">
    <source>
        <dbReference type="ARBA" id="ARBA00022771"/>
    </source>
</evidence>
<feature type="region of interest" description="Disordered" evidence="7">
    <location>
        <begin position="112"/>
        <end position="137"/>
    </location>
</feature>
<dbReference type="GO" id="GO:0008270">
    <property type="term" value="F:zinc ion binding"/>
    <property type="evidence" value="ECO:0007669"/>
    <property type="project" value="UniProtKB-UniRule"/>
</dbReference>
<dbReference type="PANTHER" id="PTHR14003:SF19">
    <property type="entry name" value="YY2 TRANSCRIPTION FACTOR"/>
    <property type="match status" value="1"/>
</dbReference>
<feature type="compositionally biased region" description="Acidic residues" evidence="7">
    <location>
        <begin position="321"/>
        <end position="333"/>
    </location>
</feature>
<dbReference type="Proteomes" id="UP001153737">
    <property type="component" value="Chromosome 4"/>
</dbReference>
<dbReference type="Pfam" id="PF00096">
    <property type="entry name" value="zf-C2H2"/>
    <property type="match status" value="4"/>
</dbReference>
<reference evidence="10" key="2">
    <citation type="submission" date="2022-10" db="EMBL/GenBank/DDBJ databases">
        <authorList>
            <consortium name="ENA_rothamsted_submissions"/>
            <consortium name="culmorum"/>
            <person name="King R."/>
        </authorList>
    </citation>
    <scope>NUCLEOTIDE SEQUENCE</scope>
</reference>
<dbReference type="SMART" id="SM00355">
    <property type="entry name" value="ZnF_C2H2"/>
    <property type="match status" value="5"/>
</dbReference>
<keyword evidence="11" id="KW-1185">Reference proteome</keyword>
<feature type="region of interest" description="Disordered" evidence="7">
    <location>
        <begin position="314"/>
        <end position="339"/>
    </location>
</feature>
<evidence type="ECO:0000256" key="2">
    <source>
        <dbReference type="ARBA" id="ARBA00022737"/>
    </source>
</evidence>
<dbReference type="PROSITE" id="PS50157">
    <property type="entry name" value="ZINC_FINGER_C2H2_2"/>
    <property type="match status" value="4"/>
</dbReference>
<proteinExistence type="predicted"/>
<gene>
    <name evidence="10" type="ORF">PHAECO_LOCUS8128</name>
</gene>
<dbReference type="SMART" id="SM00868">
    <property type="entry name" value="zf-AD"/>
    <property type="match status" value="1"/>
</dbReference>
<dbReference type="PROSITE" id="PS00028">
    <property type="entry name" value="ZINC_FINGER_C2H2_1"/>
    <property type="match status" value="4"/>
</dbReference>
<dbReference type="GO" id="GO:0000981">
    <property type="term" value="F:DNA-binding transcription factor activity, RNA polymerase II-specific"/>
    <property type="evidence" value="ECO:0007669"/>
    <property type="project" value="TreeGrafter"/>
</dbReference>
<feature type="domain" description="C2H2-type" evidence="8">
    <location>
        <begin position="248"/>
        <end position="276"/>
    </location>
</feature>
<sequence>MSMYSNICRTCLKTKPKEKCTKISPNEENEETSYLLEMISYSIPELDMFVVVDPVICENCIATLEVSFKFKMECLKNQERLLKFSNRNSSKVDLLSIYNRIRKPDDHIIEHNNNESITKKPQTVPKRNSPEKNRAYPSLSCPKCQGCDLKISDDPSSHSKMNIGPFICYSCNREFEDISKLRKHTLGHVRQRRCKICSKTFRDLDTLKRHLRVHTRINPFKCNICLKEFRQKHNLTQHILQHVQSKKLTCVHCQKVFSTKYNLKVHMKNAHRQKEFCDLCGESFSTKSELVEHLHTTTEKCGNEIRIKKEIKQEHHYTDQGMDEGDIKDDPETLNDLNMDQSISDDHHVETEAHTDMAKEDIDLLLSASFMAEESSQSDADIDILN</sequence>
<feature type="binding site" evidence="6">
    <location>
        <position position="11"/>
    </location>
    <ligand>
        <name>Zn(2+)</name>
        <dbReference type="ChEBI" id="CHEBI:29105"/>
    </ligand>
</feature>
<evidence type="ECO:0000256" key="7">
    <source>
        <dbReference type="SAM" id="MobiDB-lite"/>
    </source>
</evidence>
<feature type="binding site" evidence="6">
    <location>
        <position position="8"/>
    </location>
    <ligand>
        <name>Zn(2+)</name>
        <dbReference type="ChEBI" id="CHEBI:29105"/>
    </ligand>
</feature>
<keyword evidence="1 6" id="KW-0479">Metal-binding</keyword>
<organism evidence="10 11">
    <name type="scientific">Phaedon cochleariae</name>
    <name type="common">Mustard beetle</name>
    <dbReference type="NCBI Taxonomy" id="80249"/>
    <lineage>
        <taxon>Eukaryota</taxon>
        <taxon>Metazoa</taxon>
        <taxon>Ecdysozoa</taxon>
        <taxon>Arthropoda</taxon>
        <taxon>Hexapoda</taxon>
        <taxon>Insecta</taxon>
        <taxon>Pterygota</taxon>
        <taxon>Neoptera</taxon>
        <taxon>Endopterygota</taxon>
        <taxon>Coleoptera</taxon>
        <taxon>Polyphaga</taxon>
        <taxon>Cucujiformia</taxon>
        <taxon>Chrysomeloidea</taxon>
        <taxon>Chrysomelidae</taxon>
        <taxon>Chrysomelinae</taxon>
        <taxon>Chrysomelini</taxon>
        <taxon>Phaedon</taxon>
    </lineage>
</organism>
<keyword evidence="2" id="KW-0677">Repeat</keyword>
<dbReference type="AlphaFoldDB" id="A0A9P0DJG4"/>
<dbReference type="GO" id="GO:0005667">
    <property type="term" value="C:transcription regulator complex"/>
    <property type="evidence" value="ECO:0007669"/>
    <property type="project" value="TreeGrafter"/>
</dbReference>
<dbReference type="PANTHER" id="PTHR14003">
    <property type="entry name" value="TRANSCRIPTIONAL REPRESSOR PROTEIN YY"/>
    <property type="match status" value="1"/>
</dbReference>
<evidence type="ECO:0000256" key="6">
    <source>
        <dbReference type="PROSITE-ProRule" id="PRU01263"/>
    </source>
</evidence>
<name>A0A9P0DJG4_PHACE</name>
<evidence type="ECO:0000259" key="8">
    <source>
        <dbReference type="PROSITE" id="PS50157"/>
    </source>
</evidence>
<evidence type="ECO:0000259" key="9">
    <source>
        <dbReference type="PROSITE" id="PS51915"/>
    </source>
</evidence>
<dbReference type="PROSITE" id="PS51915">
    <property type="entry name" value="ZAD"/>
    <property type="match status" value="1"/>
</dbReference>
<dbReference type="InterPro" id="IPR012934">
    <property type="entry name" value="Znf_AD"/>
</dbReference>
<dbReference type="OrthoDB" id="6077919at2759"/>
<dbReference type="Gene3D" id="3.30.160.60">
    <property type="entry name" value="Classic Zinc Finger"/>
    <property type="match status" value="3"/>
</dbReference>
<evidence type="ECO:0000256" key="1">
    <source>
        <dbReference type="ARBA" id="ARBA00022723"/>
    </source>
</evidence>
<feature type="domain" description="C2H2-type" evidence="8">
    <location>
        <begin position="220"/>
        <end position="247"/>
    </location>
</feature>
<keyword evidence="4 6" id="KW-0862">Zinc</keyword>
<keyword evidence="3 5" id="KW-0863">Zinc-finger</keyword>
<accession>A0A9P0DJG4</accession>
<evidence type="ECO:0000256" key="4">
    <source>
        <dbReference type="ARBA" id="ARBA00022833"/>
    </source>
</evidence>
<protein>
    <submittedName>
        <fullName evidence="10">Uncharacterized protein</fullName>
    </submittedName>
</protein>
<dbReference type="GO" id="GO:0000978">
    <property type="term" value="F:RNA polymerase II cis-regulatory region sequence-specific DNA binding"/>
    <property type="evidence" value="ECO:0007669"/>
    <property type="project" value="TreeGrafter"/>
</dbReference>
<dbReference type="EMBL" id="OU896710">
    <property type="protein sequence ID" value="CAH1163069.1"/>
    <property type="molecule type" value="Genomic_DNA"/>
</dbReference>
<dbReference type="GO" id="GO:0000785">
    <property type="term" value="C:chromatin"/>
    <property type="evidence" value="ECO:0007669"/>
    <property type="project" value="TreeGrafter"/>
</dbReference>
<evidence type="ECO:0000313" key="10">
    <source>
        <dbReference type="EMBL" id="CAH1163069.1"/>
    </source>
</evidence>
<feature type="domain" description="C2H2-type" evidence="8">
    <location>
        <begin position="192"/>
        <end position="219"/>
    </location>
</feature>
<dbReference type="InterPro" id="IPR036236">
    <property type="entry name" value="Znf_C2H2_sf"/>
</dbReference>
<feature type="domain" description="ZAD" evidence="9">
    <location>
        <begin position="6"/>
        <end position="84"/>
    </location>
</feature>
<reference evidence="10" key="1">
    <citation type="submission" date="2022-01" db="EMBL/GenBank/DDBJ databases">
        <authorList>
            <person name="King R."/>
        </authorList>
    </citation>
    <scope>NUCLEOTIDE SEQUENCE</scope>
</reference>
<evidence type="ECO:0000256" key="5">
    <source>
        <dbReference type="PROSITE-ProRule" id="PRU00042"/>
    </source>
</evidence>